<reference evidence="8" key="2">
    <citation type="submission" date="2024-10" db="UniProtKB">
        <authorList>
            <consortium name="EnsemblProtists"/>
        </authorList>
    </citation>
    <scope>IDENTIFICATION</scope>
</reference>
<evidence type="ECO:0008006" key="10">
    <source>
        <dbReference type="Google" id="ProtNLM"/>
    </source>
</evidence>
<dbReference type="Pfam" id="PF12710">
    <property type="entry name" value="HAD"/>
    <property type="match status" value="1"/>
</dbReference>
<keyword evidence="9" id="KW-1185">Reference proteome</keyword>
<dbReference type="Pfam" id="PF00743">
    <property type="entry name" value="FMO-like"/>
    <property type="match status" value="3"/>
</dbReference>
<dbReference type="Gene3D" id="3.50.50.60">
    <property type="entry name" value="FAD/NAD(P)-binding domain"/>
    <property type="match status" value="1"/>
</dbReference>
<dbReference type="InterPro" id="IPR020946">
    <property type="entry name" value="Flavin_mOase-like"/>
</dbReference>
<dbReference type="Proteomes" id="UP000013827">
    <property type="component" value="Unassembled WGS sequence"/>
</dbReference>
<feature type="compositionally biased region" description="Polar residues" evidence="6">
    <location>
        <begin position="428"/>
        <end position="437"/>
    </location>
</feature>
<evidence type="ECO:0000313" key="8">
    <source>
        <dbReference type="EnsemblProtists" id="EOD33796"/>
    </source>
</evidence>
<dbReference type="SUPFAM" id="SSF56784">
    <property type="entry name" value="HAD-like"/>
    <property type="match status" value="1"/>
</dbReference>
<name>A0A0D3KDG1_EMIH1</name>
<evidence type="ECO:0000256" key="5">
    <source>
        <dbReference type="ARBA" id="ARBA00023002"/>
    </source>
</evidence>
<keyword evidence="7" id="KW-1133">Transmembrane helix</keyword>
<evidence type="ECO:0000256" key="4">
    <source>
        <dbReference type="ARBA" id="ARBA00022857"/>
    </source>
</evidence>
<dbReference type="PaxDb" id="2903-EOD33796"/>
<dbReference type="InterPro" id="IPR050346">
    <property type="entry name" value="FMO-like"/>
</dbReference>
<sequence>MNEGLNDLHVSQRRTEELDWRDASSEERTAISPRTRWRRQKTPTTLRPDKGVHLATVAPHVAYQRVARVRERAGEAAAFVDLDGTCISDRCKRMLPFYVLQALPLHAASWRAILLVYCLVLRVLNLLGDDDFVRIFLGGVSVDVLRSAGHRAAVMMSRKAHEPVLRQLFALQRAGAKIVVVTANARPLVEPFIVDVLRFSLPPGAATELAVDAEGRVRRDSPVQGGWNVDGSKQKLVETHIAEHGISFSIAYGDQASDVPMLLAVDEATVVNPKKELHLEADRRKWQILTCRPSEMHFETSQHEALRVAIIGGGWAGLYALKHCLQQGLDAILLEKTDACGGLWVYRPGGGGVFANTIATASRGYMQASDFPFNENLPEFLGHKDYRLYLEQYVAEFGLGAHIRLNSLVTAHMVEETADGKQRHRLTIESTLSPDNKSTIDEKDAQKDPRDDAESLREETCPSQLTFDRVIVATGREVPVIPPLYGGFTGTTLHSSVYTEVDQRYRGKNVLIVGGGESASHIAEEICTVSRTCVWSIRTGVWFQDRHAGMLAPADMRFGRLARMLMGNQVDRFGGLFNPGVVGLTGFGWGPGGSGVAAWQPIEDNVMKSWANKDRNFLWHLSTGRLKPKRAVVSVSGSMVEFDDGESLSFDVIILCTGFKAKFPPREPPLEKHTWYKHVFSCEDPSTARVGFIRPTIGSVPAMTEMQARWVAAVFAGEKRLPAEAAMRATASADVARRAVQFPHHHYKMPTLENFWNYTEEMHELLGCRPTVLRVVMRRGLKGLKMWIKATPNTFESLLLNADDALSGWAFGELERQRVSYKKAKSGLSVHKTAEVGHGASRMVFASAILPLLFKLLLLSWALMLCSLMLRPSTVMEFET</sequence>
<reference evidence="9" key="1">
    <citation type="journal article" date="2013" name="Nature">
        <title>Pan genome of the phytoplankton Emiliania underpins its global distribution.</title>
        <authorList>
            <person name="Read B.A."/>
            <person name="Kegel J."/>
            <person name="Klute M.J."/>
            <person name="Kuo A."/>
            <person name="Lefebvre S.C."/>
            <person name="Maumus F."/>
            <person name="Mayer C."/>
            <person name="Miller J."/>
            <person name="Monier A."/>
            <person name="Salamov A."/>
            <person name="Young J."/>
            <person name="Aguilar M."/>
            <person name="Claverie J.M."/>
            <person name="Frickenhaus S."/>
            <person name="Gonzalez K."/>
            <person name="Herman E.K."/>
            <person name="Lin Y.C."/>
            <person name="Napier J."/>
            <person name="Ogata H."/>
            <person name="Sarno A.F."/>
            <person name="Shmutz J."/>
            <person name="Schroeder D."/>
            <person name="de Vargas C."/>
            <person name="Verret F."/>
            <person name="von Dassow P."/>
            <person name="Valentin K."/>
            <person name="Van de Peer Y."/>
            <person name="Wheeler G."/>
            <person name="Dacks J.B."/>
            <person name="Delwiche C.F."/>
            <person name="Dyhrman S.T."/>
            <person name="Glockner G."/>
            <person name="John U."/>
            <person name="Richards T."/>
            <person name="Worden A.Z."/>
            <person name="Zhang X."/>
            <person name="Grigoriev I.V."/>
            <person name="Allen A.E."/>
            <person name="Bidle K."/>
            <person name="Borodovsky M."/>
            <person name="Bowler C."/>
            <person name="Brownlee C."/>
            <person name="Cock J.M."/>
            <person name="Elias M."/>
            <person name="Gladyshev V.N."/>
            <person name="Groth M."/>
            <person name="Guda C."/>
            <person name="Hadaegh A."/>
            <person name="Iglesias-Rodriguez M.D."/>
            <person name="Jenkins J."/>
            <person name="Jones B.M."/>
            <person name="Lawson T."/>
            <person name="Leese F."/>
            <person name="Lindquist E."/>
            <person name="Lobanov A."/>
            <person name="Lomsadze A."/>
            <person name="Malik S.B."/>
            <person name="Marsh M.E."/>
            <person name="Mackinder L."/>
            <person name="Mock T."/>
            <person name="Mueller-Roeber B."/>
            <person name="Pagarete A."/>
            <person name="Parker M."/>
            <person name="Probert I."/>
            <person name="Quesneville H."/>
            <person name="Raines C."/>
            <person name="Rensing S.A."/>
            <person name="Riano-Pachon D.M."/>
            <person name="Richier S."/>
            <person name="Rokitta S."/>
            <person name="Shiraiwa Y."/>
            <person name="Soanes D.M."/>
            <person name="van der Giezen M."/>
            <person name="Wahlund T.M."/>
            <person name="Williams B."/>
            <person name="Wilson W."/>
            <person name="Wolfe G."/>
            <person name="Wurch L.L."/>
        </authorList>
    </citation>
    <scope>NUCLEOTIDE SEQUENCE</scope>
</reference>
<keyword evidence="2" id="KW-0285">Flavoprotein</keyword>
<proteinExistence type="inferred from homology"/>
<protein>
    <recommendedName>
        <fullName evidence="10">Flavin-containing monooxygenase</fullName>
    </recommendedName>
</protein>
<evidence type="ECO:0000256" key="6">
    <source>
        <dbReference type="SAM" id="MobiDB-lite"/>
    </source>
</evidence>
<dbReference type="eggNOG" id="KOG1399">
    <property type="taxonomic scope" value="Eukaryota"/>
</dbReference>
<dbReference type="SUPFAM" id="SSF51905">
    <property type="entry name" value="FAD/NAD(P)-binding domain"/>
    <property type="match status" value="1"/>
</dbReference>
<evidence type="ECO:0000256" key="1">
    <source>
        <dbReference type="ARBA" id="ARBA00009183"/>
    </source>
</evidence>
<feature type="compositionally biased region" description="Basic and acidic residues" evidence="6">
    <location>
        <begin position="438"/>
        <end position="459"/>
    </location>
</feature>
<keyword evidence="7" id="KW-0812">Transmembrane</keyword>
<dbReference type="GeneID" id="17279067"/>
<dbReference type="GO" id="GO:0050660">
    <property type="term" value="F:flavin adenine dinucleotide binding"/>
    <property type="evidence" value="ECO:0007669"/>
    <property type="project" value="InterPro"/>
</dbReference>
<evidence type="ECO:0000256" key="2">
    <source>
        <dbReference type="ARBA" id="ARBA00022630"/>
    </source>
</evidence>
<dbReference type="EnsemblProtists" id="EOD33796">
    <property type="protein sequence ID" value="EOD33796"/>
    <property type="gene ID" value="EMIHUDRAFT_229314"/>
</dbReference>
<dbReference type="HOGENOM" id="CLU_327189_0_0_1"/>
<dbReference type="InterPro" id="IPR000960">
    <property type="entry name" value="Flavin_mOase"/>
</dbReference>
<dbReference type="Gene3D" id="3.40.50.1000">
    <property type="entry name" value="HAD superfamily/HAD-like"/>
    <property type="match status" value="1"/>
</dbReference>
<dbReference type="InterPro" id="IPR036412">
    <property type="entry name" value="HAD-like_sf"/>
</dbReference>
<keyword evidence="4" id="KW-0521">NADP</keyword>
<dbReference type="RefSeq" id="XP_005786225.1">
    <property type="nucleotide sequence ID" value="XM_005786168.1"/>
</dbReference>
<accession>A0A0D3KDG1</accession>
<feature type="transmembrane region" description="Helical" evidence="7">
    <location>
        <begin position="848"/>
        <end position="870"/>
    </location>
</feature>
<keyword evidence="7" id="KW-0472">Membrane</keyword>
<keyword evidence="5" id="KW-0560">Oxidoreductase</keyword>
<evidence type="ECO:0000313" key="9">
    <source>
        <dbReference type="Proteomes" id="UP000013827"/>
    </source>
</evidence>
<evidence type="ECO:0000256" key="7">
    <source>
        <dbReference type="SAM" id="Phobius"/>
    </source>
</evidence>
<dbReference type="GO" id="GO:0050661">
    <property type="term" value="F:NADP binding"/>
    <property type="evidence" value="ECO:0007669"/>
    <property type="project" value="InterPro"/>
</dbReference>
<feature type="region of interest" description="Disordered" evidence="6">
    <location>
        <begin position="419"/>
        <end position="459"/>
    </location>
</feature>
<dbReference type="KEGG" id="ehx:EMIHUDRAFT_229314"/>
<dbReference type="PRINTS" id="PR00370">
    <property type="entry name" value="FMOXYGENASE"/>
</dbReference>
<dbReference type="GO" id="GO:0004499">
    <property type="term" value="F:N,N-dimethylaniline monooxygenase activity"/>
    <property type="evidence" value="ECO:0007669"/>
    <property type="project" value="InterPro"/>
</dbReference>
<dbReference type="AlphaFoldDB" id="A0A0D3KDG1"/>
<dbReference type="InterPro" id="IPR023214">
    <property type="entry name" value="HAD_sf"/>
</dbReference>
<comment type="similarity">
    <text evidence="1">Belongs to the FMO family.</text>
</comment>
<organism evidence="8 9">
    <name type="scientific">Emiliania huxleyi (strain CCMP1516)</name>
    <dbReference type="NCBI Taxonomy" id="280463"/>
    <lineage>
        <taxon>Eukaryota</taxon>
        <taxon>Haptista</taxon>
        <taxon>Haptophyta</taxon>
        <taxon>Prymnesiophyceae</taxon>
        <taxon>Isochrysidales</taxon>
        <taxon>Noelaerhabdaceae</taxon>
        <taxon>Emiliania</taxon>
    </lineage>
</organism>
<dbReference type="PANTHER" id="PTHR23023">
    <property type="entry name" value="DIMETHYLANILINE MONOOXYGENASE"/>
    <property type="match status" value="1"/>
</dbReference>
<dbReference type="InterPro" id="IPR036188">
    <property type="entry name" value="FAD/NAD-bd_sf"/>
</dbReference>
<keyword evidence="3" id="KW-0274">FAD</keyword>
<dbReference type="Gene3D" id="1.20.1440.100">
    <property type="entry name" value="SG protein - dephosphorylation function"/>
    <property type="match status" value="1"/>
</dbReference>
<evidence type="ECO:0000256" key="3">
    <source>
        <dbReference type="ARBA" id="ARBA00022827"/>
    </source>
</evidence>